<name>A0ABY0HD93_9PEZI</name>
<reference evidence="1 2" key="1">
    <citation type="submission" date="2018-06" db="EMBL/GenBank/DDBJ databases">
        <title>Complete Genomes of Monosporascus.</title>
        <authorList>
            <person name="Robinson A.J."/>
            <person name="Natvig D.O."/>
        </authorList>
    </citation>
    <scope>NUCLEOTIDE SEQUENCE [LARGE SCALE GENOMIC DNA]</scope>
    <source>
        <strain evidence="1 2">CBS 609.92</strain>
    </source>
</reference>
<evidence type="ECO:0000313" key="1">
    <source>
        <dbReference type="EMBL" id="RYO87952.1"/>
    </source>
</evidence>
<dbReference type="Proteomes" id="UP000294003">
    <property type="component" value="Unassembled WGS sequence"/>
</dbReference>
<sequence>MDPLSTTASVIAVLQLSSDVFKYIIGATGAAKDRKRFREEIVACETVLLQLQDHADDANGSAKWWEKFKALEGPDTPLYRLGRALEAVKARLEPKKGLDKALSALK</sequence>
<gene>
    <name evidence="1" type="ORF">DL762_004002</name>
</gene>
<accession>A0ABY0HD93</accession>
<evidence type="ECO:0008006" key="3">
    <source>
        <dbReference type="Google" id="ProtNLM"/>
    </source>
</evidence>
<comment type="caution">
    <text evidence="1">The sequence shown here is derived from an EMBL/GenBank/DDBJ whole genome shotgun (WGS) entry which is preliminary data.</text>
</comment>
<organism evidence="1 2">
    <name type="scientific">Monosporascus cannonballus</name>
    <dbReference type="NCBI Taxonomy" id="155416"/>
    <lineage>
        <taxon>Eukaryota</taxon>
        <taxon>Fungi</taxon>
        <taxon>Dikarya</taxon>
        <taxon>Ascomycota</taxon>
        <taxon>Pezizomycotina</taxon>
        <taxon>Sordariomycetes</taxon>
        <taxon>Xylariomycetidae</taxon>
        <taxon>Xylariales</taxon>
        <taxon>Xylariales incertae sedis</taxon>
        <taxon>Monosporascus</taxon>
    </lineage>
</organism>
<proteinExistence type="predicted"/>
<protein>
    <recommendedName>
        <fullName evidence="3">Fungal N-terminal domain-containing protein</fullName>
    </recommendedName>
</protein>
<evidence type="ECO:0000313" key="2">
    <source>
        <dbReference type="Proteomes" id="UP000294003"/>
    </source>
</evidence>
<dbReference type="EMBL" id="QJNS01000094">
    <property type="protein sequence ID" value="RYO87952.1"/>
    <property type="molecule type" value="Genomic_DNA"/>
</dbReference>
<keyword evidence="2" id="KW-1185">Reference proteome</keyword>